<evidence type="ECO:0000256" key="7">
    <source>
        <dbReference type="ARBA" id="ARBA00022917"/>
    </source>
</evidence>
<dbReference type="PRINTS" id="PR01040">
    <property type="entry name" value="TRNASYNTHTYR"/>
</dbReference>
<feature type="domain" description="Tyrosine--tRNA ligase SYY-like C-terminal" evidence="13">
    <location>
        <begin position="352"/>
        <end position="429"/>
    </location>
</feature>
<feature type="binding site" evidence="11">
    <location>
        <position position="177"/>
    </location>
    <ligand>
        <name>L-tyrosine</name>
        <dbReference type="ChEBI" id="CHEBI:58315"/>
    </ligand>
</feature>
<comment type="catalytic activity">
    <reaction evidence="9 11">
        <text>tRNA(Tyr) + L-tyrosine + ATP = L-tyrosyl-tRNA(Tyr) + AMP + diphosphate + H(+)</text>
        <dbReference type="Rhea" id="RHEA:10220"/>
        <dbReference type="Rhea" id="RHEA-COMP:9706"/>
        <dbReference type="Rhea" id="RHEA-COMP:9707"/>
        <dbReference type="ChEBI" id="CHEBI:15378"/>
        <dbReference type="ChEBI" id="CHEBI:30616"/>
        <dbReference type="ChEBI" id="CHEBI:33019"/>
        <dbReference type="ChEBI" id="CHEBI:58315"/>
        <dbReference type="ChEBI" id="CHEBI:78442"/>
        <dbReference type="ChEBI" id="CHEBI:78536"/>
        <dbReference type="ChEBI" id="CHEBI:456215"/>
        <dbReference type="EC" id="6.1.1.1"/>
    </reaction>
</comment>
<dbReference type="HAMAP" id="MF_02006">
    <property type="entry name" value="Tyr_tRNA_synth_type1"/>
    <property type="match status" value="1"/>
</dbReference>
<dbReference type="GO" id="GO:0006437">
    <property type="term" value="P:tyrosyl-tRNA aminoacylation"/>
    <property type="evidence" value="ECO:0007669"/>
    <property type="project" value="UniProtKB-UniRule"/>
</dbReference>
<dbReference type="GO" id="GO:0003723">
    <property type="term" value="F:RNA binding"/>
    <property type="evidence" value="ECO:0007669"/>
    <property type="project" value="UniProtKB-KW"/>
</dbReference>
<dbReference type="GO" id="GO:0004831">
    <property type="term" value="F:tyrosine-tRNA ligase activity"/>
    <property type="evidence" value="ECO:0007669"/>
    <property type="project" value="UniProtKB-UniRule"/>
</dbReference>
<evidence type="ECO:0000256" key="10">
    <source>
        <dbReference type="ARBA" id="ARBA00060965"/>
    </source>
</evidence>
<organism evidence="14 15">
    <name type="scientific">Candidatus Westeberhardia cardiocondylae</name>
    <dbReference type="NCBI Taxonomy" id="1594731"/>
    <lineage>
        <taxon>Bacteria</taxon>
        <taxon>Pseudomonadati</taxon>
        <taxon>Pseudomonadota</taxon>
        <taxon>Gammaproteobacteria</taxon>
        <taxon>Enterobacterales</taxon>
        <taxon>Enterobacteriaceae</taxon>
        <taxon>ant endosymbionts</taxon>
        <taxon>Candidatus Westeberhardia</taxon>
    </lineage>
</organism>
<keyword evidence="6 12" id="KW-0694">RNA-binding</keyword>
<keyword evidence="4 11" id="KW-0547">Nucleotide-binding</keyword>
<dbReference type="FunFam" id="3.40.50.620:FF:000008">
    <property type="entry name" value="Tyrosine--tRNA ligase"/>
    <property type="match status" value="1"/>
</dbReference>
<evidence type="ECO:0000256" key="11">
    <source>
        <dbReference type="HAMAP-Rule" id="MF_02006"/>
    </source>
</evidence>
<gene>
    <name evidence="11 14" type="primary">tyrS</name>
    <name evidence="14" type="ORF">WEOB_313</name>
</gene>
<evidence type="ECO:0000256" key="6">
    <source>
        <dbReference type="ARBA" id="ARBA00022884"/>
    </source>
</evidence>
<dbReference type="InterPro" id="IPR001412">
    <property type="entry name" value="aa-tRNA-synth_I_CS"/>
</dbReference>
<dbReference type="PATRIC" id="fig|1594731.3.peg.290"/>
<dbReference type="InterPro" id="IPR036986">
    <property type="entry name" value="S4_RNA-bd_sf"/>
</dbReference>
<evidence type="ECO:0000256" key="4">
    <source>
        <dbReference type="ARBA" id="ARBA00022741"/>
    </source>
</evidence>
<evidence type="ECO:0000313" key="15">
    <source>
        <dbReference type="Proteomes" id="UP000242753"/>
    </source>
</evidence>
<dbReference type="GO" id="GO:0005524">
    <property type="term" value="F:ATP binding"/>
    <property type="evidence" value="ECO:0007669"/>
    <property type="project" value="UniProtKB-UniRule"/>
</dbReference>
<evidence type="ECO:0000256" key="5">
    <source>
        <dbReference type="ARBA" id="ARBA00022840"/>
    </source>
</evidence>
<comment type="subcellular location">
    <subcellularLocation>
        <location evidence="1 11">Cytoplasm</location>
    </subcellularLocation>
</comment>
<dbReference type="PROSITE" id="PS00178">
    <property type="entry name" value="AA_TRNA_LIGASE_I"/>
    <property type="match status" value="1"/>
</dbReference>
<reference evidence="15" key="1">
    <citation type="submission" date="2015-01" db="EMBL/GenBank/DDBJ databases">
        <authorList>
            <person name="Manzano-Marin A."/>
            <person name="Manzano-Marin A."/>
        </authorList>
    </citation>
    <scope>NUCLEOTIDE SEQUENCE [LARGE SCALE GENOMIC DNA]</scope>
    <source>
        <strain evidence="15">obscurior</strain>
    </source>
</reference>
<dbReference type="InterPro" id="IPR002305">
    <property type="entry name" value="aa-tRNA-synth_Ic"/>
</dbReference>
<keyword evidence="5 11" id="KW-0067">ATP-binding</keyword>
<evidence type="ECO:0000259" key="13">
    <source>
        <dbReference type="Pfam" id="PF22421"/>
    </source>
</evidence>
<dbReference type="PROSITE" id="PS50889">
    <property type="entry name" value="S4"/>
    <property type="match status" value="1"/>
</dbReference>
<dbReference type="SUPFAM" id="SSF55174">
    <property type="entry name" value="Alpha-L RNA-binding motif"/>
    <property type="match status" value="1"/>
</dbReference>
<dbReference type="InterPro" id="IPR054608">
    <property type="entry name" value="SYY-like_C"/>
</dbReference>
<keyword evidence="7 11" id="KW-0648">Protein biosynthesis</keyword>
<feature type="binding site" evidence="11">
    <location>
        <position position="35"/>
    </location>
    <ligand>
        <name>L-tyrosine</name>
        <dbReference type="ChEBI" id="CHEBI:58315"/>
    </ligand>
</feature>
<dbReference type="Gene3D" id="3.10.290.10">
    <property type="entry name" value="RNA-binding S4 domain"/>
    <property type="match status" value="1"/>
</dbReference>
<dbReference type="Proteomes" id="UP000242753">
    <property type="component" value="Chromosome I"/>
</dbReference>
<dbReference type="AlphaFoldDB" id="A0A0H5BX83"/>
<protein>
    <recommendedName>
        <fullName evidence="11">Tyrosine--tRNA ligase</fullName>
        <ecNumber evidence="11">6.1.1.1</ecNumber>
    </recommendedName>
    <alternativeName>
        <fullName evidence="11">Tyrosyl-tRNA synthetase</fullName>
        <shortName evidence="11">TyrRS</shortName>
    </alternativeName>
</protein>
<evidence type="ECO:0000256" key="2">
    <source>
        <dbReference type="ARBA" id="ARBA00022490"/>
    </source>
</evidence>
<keyword evidence="3 11" id="KW-0436">Ligase</keyword>
<dbReference type="InterPro" id="IPR014729">
    <property type="entry name" value="Rossmann-like_a/b/a_fold"/>
</dbReference>
<feature type="binding site" evidence="11">
    <location>
        <position position="236"/>
    </location>
    <ligand>
        <name>ATP</name>
        <dbReference type="ChEBI" id="CHEBI:30616"/>
    </ligand>
</feature>
<evidence type="ECO:0000256" key="12">
    <source>
        <dbReference type="PROSITE-ProRule" id="PRU00182"/>
    </source>
</evidence>
<keyword evidence="8 11" id="KW-0030">Aminoacyl-tRNA synthetase</keyword>
<dbReference type="Gene3D" id="1.10.240.10">
    <property type="entry name" value="Tyrosyl-Transfer RNA Synthetase"/>
    <property type="match status" value="1"/>
</dbReference>
<sequence length="432" mass="50151">MSNLIQQFEERELVSQIIKQENLVKLLKEKSITVYCGFDPSNDSLHVGNLLLLICLRRFQLAGHRPLILLGGATGLVGDPSFRKKERKLYSLKKIKNWTKKIKKQVSLFLDFNCGENSAIIVNNYDWFKNMSILNFLRNIGKYFSVNHMINKEAIKKRLNRNNYGITFTEFSYSLFQGYDFVFLNNKYNAILQIGGSDQWGNIISGIDLIRKLNGNVAYGLTVPLITKVDGTKFSKSETNETIWLDPIKTNSYNFYQFWINVSDKDVFHFLKIFTFLDLSDIQILKDRMKQKIFSKKKFFHREAQYILAKFLTKLVHGKRGLLSAQCITEILFSENKIQNLTENDFKKCVKNGISMIVLQKIQSISLQQALIMTKLVLSGRQAKDIILANAISINGKKQNNKKYIITDDDIKYGHYTLLCRGKKNHRLIYWK</sequence>
<dbReference type="RefSeq" id="WP_281263791.1">
    <property type="nucleotide sequence ID" value="NZ_LN774881.1"/>
</dbReference>
<comment type="similarity">
    <text evidence="10 11">Belongs to the class-I aminoacyl-tRNA synthetase family. TyrS type 1 subfamily.</text>
</comment>
<evidence type="ECO:0000256" key="1">
    <source>
        <dbReference type="ARBA" id="ARBA00004496"/>
    </source>
</evidence>
<dbReference type="CDD" id="cd00805">
    <property type="entry name" value="TyrRS_core"/>
    <property type="match status" value="1"/>
</dbReference>
<dbReference type="EC" id="6.1.1.1" evidence="11"/>
<dbReference type="KEGG" id="wca:WEOB_313"/>
<dbReference type="CDD" id="cd00165">
    <property type="entry name" value="S4"/>
    <property type="match status" value="1"/>
</dbReference>
<accession>A0A0H5BX83</accession>
<keyword evidence="15" id="KW-1185">Reference proteome</keyword>
<dbReference type="PANTHER" id="PTHR11766:SF0">
    <property type="entry name" value="TYROSINE--TRNA LIGASE, MITOCHONDRIAL"/>
    <property type="match status" value="1"/>
</dbReference>
<name>A0A0H5BX83_9ENTR</name>
<comment type="subunit">
    <text evidence="11">Homodimer.</text>
</comment>
<dbReference type="FunFam" id="1.10.240.10:FF:000001">
    <property type="entry name" value="Tyrosine--tRNA ligase"/>
    <property type="match status" value="1"/>
</dbReference>
<dbReference type="EMBL" id="LN774881">
    <property type="protein sequence ID" value="CEN32249.1"/>
    <property type="molecule type" value="Genomic_DNA"/>
</dbReference>
<dbReference type="GO" id="GO:0005829">
    <property type="term" value="C:cytosol"/>
    <property type="evidence" value="ECO:0007669"/>
    <property type="project" value="TreeGrafter"/>
</dbReference>
<dbReference type="InterPro" id="IPR024088">
    <property type="entry name" value="Tyr-tRNA-ligase_bac-type"/>
</dbReference>
<evidence type="ECO:0000256" key="9">
    <source>
        <dbReference type="ARBA" id="ARBA00048248"/>
    </source>
</evidence>
<dbReference type="Gene3D" id="3.40.50.620">
    <property type="entry name" value="HUPs"/>
    <property type="match status" value="1"/>
</dbReference>
<evidence type="ECO:0000256" key="8">
    <source>
        <dbReference type="ARBA" id="ARBA00023146"/>
    </source>
</evidence>
<dbReference type="Pfam" id="PF22421">
    <property type="entry name" value="SYY_C-terminal"/>
    <property type="match status" value="1"/>
</dbReference>
<dbReference type="SUPFAM" id="SSF52374">
    <property type="entry name" value="Nucleotidylyl transferase"/>
    <property type="match status" value="1"/>
</dbReference>
<dbReference type="GO" id="GO:0042803">
    <property type="term" value="F:protein homodimerization activity"/>
    <property type="evidence" value="ECO:0007669"/>
    <property type="project" value="UniProtKB-ARBA"/>
</dbReference>
<dbReference type="InterPro" id="IPR024107">
    <property type="entry name" value="Tyr-tRNA-ligase_bac_1"/>
</dbReference>
<dbReference type="NCBIfam" id="TIGR00234">
    <property type="entry name" value="tyrS"/>
    <property type="match status" value="1"/>
</dbReference>
<comment type="function">
    <text evidence="11">Catalyzes the attachment of tyrosine to tRNA(Tyr) in a two-step reaction: tyrosine is first activated by ATP to form Tyr-AMP and then transferred to the acceptor end of tRNA(Tyr).</text>
</comment>
<feature type="binding site" evidence="11">
    <location>
        <position position="173"/>
    </location>
    <ligand>
        <name>L-tyrosine</name>
        <dbReference type="ChEBI" id="CHEBI:58315"/>
    </ligand>
</feature>
<evidence type="ECO:0000256" key="3">
    <source>
        <dbReference type="ARBA" id="ARBA00022598"/>
    </source>
</evidence>
<comment type="caution">
    <text evidence="11">Lacks conserved residue(s) required for the propagation of feature annotation.</text>
</comment>
<evidence type="ECO:0000313" key="14">
    <source>
        <dbReference type="EMBL" id="CEN32249.1"/>
    </source>
</evidence>
<dbReference type="Pfam" id="PF00579">
    <property type="entry name" value="tRNA-synt_1b"/>
    <property type="match status" value="1"/>
</dbReference>
<keyword evidence="2 11" id="KW-0963">Cytoplasm</keyword>
<dbReference type="InterPro" id="IPR002307">
    <property type="entry name" value="Tyr-tRNA-ligase"/>
</dbReference>
<dbReference type="PANTHER" id="PTHR11766">
    <property type="entry name" value="TYROSYL-TRNA SYNTHETASE"/>
    <property type="match status" value="1"/>
</dbReference>
<proteinExistence type="inferred from homology"/>
<dbReference type="STRING" id="1594731.WEOB_313"/>